<feature type="region of interest" description="Disordered" evidence="2">
    <location>
        <begin position="89"/>
        <end position="111"/>
    </location>
</feature>
<feature type="region of interest" description="Disordered" evidence="2">
    <location>
        <begin position="626"/>
        <end position="648"/>
    </location>
</feature>
<dbReference type="Proteomes" id="UP000652761">
    <property type="component" value="Unassembled WGS sequence"/>
</dbReference>
<keyword evidence="1" id="KW-0175">Coiled coil</keyword>
<evidence type="ECO:0000313" key="4">
    <source>
        <dbReference type="Proteomes" id="UP000652761"/>
    </source>
</evidence>
<protein>
    <submittedName>
        <fullName evidence="3">Uncharacterized protein</fullName>
    </submittedName>
</protein>
<evidence type="ECO:0000256" key="1">
    <source>
        <dbReference type="SAM" id="Coils"/>
    </source>
</evidence>
<feature type="compositionally biased region" description="Basic and acidic residues" evidence="2">
    <location>
        <begin position="382"/>
        <end position="393"/>
    </location>
</feature>
<proteinExistence type="predicted"/>
<feature type="region of interest" description="Disordered" evidence="2">
    <location>
        <begin position="124"/>
        <end position="215"/>
    </location>
</feature>
<name>A0A843XMM1_COLES</name>
<sequence>MFFGEEVLQMSKCVDTTGHCVDTTGIVFKLGFWDTAAELEAGRDQEANDEFAEQIPIRAHMVYEDDDVATVVRVPSAVRVGAAVTTTLVAPSPDEGRPSKAQAPEKGPGRIRLKKKATKEVVLAGARASPAEGDRASRPSASARKRPVLFEESAEEAEELHAKKRKKTVQATPPRDEEGTEEEEEAQLLLRRGSRAVKSADQGVPPVVSTTRPEVTQKMATELGFIFVSEGSGSPAGGEARGSSCSRVRELSGASNVGGAEHGTASNTAEVSSRRSGEDAASPARREEVVGATEVSAPAGVVTSGVVATTPTTTLSAGQEVVPAAGATEKAAATTRVSKEVATSTGGILPPMPPSEVVAIVNATSKVVEDSGADVAGAGDGVRAEESEDDRGPLSEALQKKLLADPSVAALEATLRHMESAPKELPPSPTASHLDQLARCLDLPTEQTPERSAEGYLPEVQGGDGLSDVDVEALADGMSKPLGILKVLAVRGQRQKYLQEAQTAFCEDLTARHKAREAALEEEVKDLKTTLQASKLDATLARAEKDALAKVVVDAGARAIAEYRAGPEYKEDLEQYGARCYRVGLNAGKDLEERLSWVDRAREAFEAAVRECRRRTQDAHLDGVRFAQFQSGRMPPSDDDAGPSQQAP</sequence>
<keyword evidence="4" id="KW-1185">Reference proteome</keyword>
<organism evidence="3 4">
    <name type="scientific">Colocasia esculenta</name>
    <name type="common">Wild taro</name>
    <name type="synonym">Arum esculentum</name>
    <dbReference type="NCBI Taxonomy" id="4460"/>
    <lineage>
        <taxon>Eukaryota</taxon>
        <taxon>Viridiplantae</taxon>
        <taxon>Streptophyta</taxon>
        <taxon>Embryophyta</taxon>
        <taxon>Tracheophyta</taxon>
        <taxon>Spermatophyta</taxon>
        <taxon>Magnoliopsida</taxon>
        <taxon>Liliopsida</taxon>
        <taxon>Araceae</taxon>
        <taxon>Aroideae</taxon>
        <taxon>Colocasieae</taxon>
        <taxon>Colocasia</taxon>
    </lineage>
</organism>
<comment type="caution">
    <text evidence="3">The sequence shown here is derived from an EMBL/GenBank/DDBJ whole genome shotgun (WGS) entry which is preliminary data.</text>
</comment>
<gene>
    <name evidence="3" type="ORF">Taro_053958</name>
</gene>
<evidence type="ECO:0000313" key="3">
    <source>
        <dbReference type="EMBL" id="MQM20929.1"/>
    </source>
</evidence>
<dbReference type="AlphaFoldDB" id="A0A843XMM1"/>
<accession>A0A843XMM1</accession>
<feature type="region of interest" description="Disordered" evidence="2">
    <location>
        <begin position="229"/>
        <end position="293"/>
    </location>
</feature>
<dbReference type="EMBL" id="NMUH01010386">
    <property type="protein sequence ID" value="MQM20929.1"/>
    <property type="molecule type" value="Genomic_DNA"/>
</dbReference>
<reference evidence="3" key="1">
    <citation type="submission" date="2017-07" db="EMBL/GenBank/DDBJ databases">
        <title>Taro Niue Genome Assembly and Annotation.</title>
        <authorList>
            <person name="Atibalentja N."/>
            <person name="Keating K."/>
            <person name="Fields C.J."/>
        </authorList>
    </citation>
    <scope>NUCLEOTIDE SEQUENCE</scope>
    <source>
        <strain evidence="3">Niue_2</strain>
        <tissue evidence="3">Leaf</tissue>
    </source>
</reference>
<feature type="region of interest" description="Disordered" evidence="2">
    <location>
        <begin position="371"/>
        <end position="393"/>
    </location>
</feature>
<feature type="coiled-coil region" evidence="1">
    <location>
        <begin position="510"/>
        <end position="537"/>
    </location>
</feature>
<feature type="compositionally biased region" description="Basic and acidic residues" evidence="2">
    <location>
        <begin position="272"/>
        <end position="289"/>
    </location>
</feature>
<evidence type="ECO:0000256" key="2">
    <source>
        <dbReference type="SAM" id="MobiDB-lite"/>
    </source>
</evidence>